<reference evidence="2" key="1">
    <citation type="journal article" date="2023" name="Nat. Commun.">
        <title>Diploid and tetraploid genomes of Acorus and the evolution of monocots.</title>
        <authorList>
            <person name="Ma L."/>
            <person name="Liu K.W."/>
            <person name="Li Z."/>
            <person name="Hsiao Y.Y."/>
            <person name="Qi Y."/>
            <person name="Fu T."/>
            <person name="Tang G.D."/>
            <person name="Zhang D."/>
            <person name="Sun W.H."/>
            <person name="Liu D.K."/>
            <person name="Li Y."/>
            <person name="Chen G.Z."/>
            <person name="Liu X.D."/>
            <person name="Liao X.Y."/>
            <person name="Jiang Y.T."/>
            <person name="Yu X."/>
            <person name="Hao Y."/>
            <person name="Huang J."/>
            <person name="Zhao X.W."/>
            <person name="Ke S."/>
            <person name="Chen Y.Y."/>
            <person name="Wu W.L."/>
            <person name="Hsu J.L."/>
            <person name="Lin Y.F."/>
            <person name="Huang M.D."/>
            <person name="Li C.Y."/>
            <person name="Huang L."/>
            <person name="Wang Z.W."/>
            <person name="Zhao X."/>
            <person name="Zhong W.Y."/>
            <person name="Peng D.H."/>
            <person name="Ahmad S."/>
            <person name="Lan S."/>
            <person name="Zhang J.S."/>
            <person name="Tsai W.C."/>
            <person name="Van de Peer Y."/>
            <person name="Liu Z.J."/>
        </authorList>
    </citation>
    <scope>NUCLEOTIDE SEQUENCE</scope>
    <source>
        <strain evidence="2">CP</strain>
    </source>
</reference>
<comment type="caution">
    <text evidence="2">The sequence shown here is derived from an EMBL/GenBank/DDBJ whole genome shotgun (WGS) entry which is preliminary data.</text>
</comment>
<feature type="region of interest" description="Disordered" evidence="1">
    <location>
        <begin position="1046"/>
        <end position="1088"/>
    </location>
</feature>
<dbReference type="Proteomes" id="UP001180020">
    <property type="component" value="Unassembled WGS sequence"/>
</dbReference>
<feature type="compositionally biased region" description="Polar residues" evidence="1">
    <location>
        <begin position="392"/>
        <end position="411"/>
    </location>
</feature>
<feature type="compositionally biased region" description="Polar residues" evidence="1">
    <location>
        <begin position="53"/>
        <end position="69"/>
    </location>
</feature>
<dbReference type="EMBL" id="JAUJYO010000007">
    <property type="protein sequence ID" value="KAK1311987.1"/>
    <property type="molecule type" value="Genomic_DNA"/>
</dbReference>
<dbReference type="PANTHER" id="PTHR34536:SF4">
    <property type="entry name" value="BTZ DOMAIN-CONTAINING PROTEIN"/>
    <property type="match status" value="1"/>
</dbReference>
<feature type="region of interest" description="Disordered" evidence="1">
    <location>
        <begin position="392"/>
        <end position="418"/>
    </location>
</feature>
<feature type="region of interest" description="Disordered" evidence="1">
    <location>
        <begin position="45"/>
        <end position="72"/>
    </location>
</feature>
<feature type="compositionally biased region" description="Basic and acidic residues" evidence="1">
    <location>
        <begin position="888"/>
        <end position="926"/>
    </location>
</feature>
<reference evidence="2" key="2">
    <citation type="submission" date="2023-06" db="EMBL/GenBank/DDBJ databases">
        <authorList>
            <person name="Ma L."/>
            <person name="Liu K.-W."/>
            <person name="Li Z."/>
            <person name="Hsiao Y.-Y."/>
            <person name="Qi Y."/>
            <person name="Fu T."/>
            <person name="Tang G."/>
            <person name="Zhang D."/>
            <person name="Sun W.-H."/>
            <person name="Liu D.-K."/>
            <person name="Li Y."/>
            <person name="Chen G.-Z."/>
            <person name="Liu X.-D."/>
            <person name="Liao X.-Y."/>
            <person name="Jiang Y.-T."/>
            <person name="Yu X."/>
            <person name="Hao Y."/>
            <person name="Huang J."/>
            <person name="Zhao X.-W."/>
            <person name="Ke S."/>
            <person name="Chen Y.-Y."/>
            <person name="Wu W.-L."/>
            <person name="Hsu J.-L."/>
            <person name="Lin Y.-F."/>
            <person name="Huang M.-D."/>
            <person name="Li C.-Y."/>
            <person name="Huang L."/>
            <person name="Wang Z.-W."/>
            <person name="Zhao X."/>
            <person name="Zhong W.-Y."/>
            <person name="Peng D.-H."/>
            <person name="Ahmad S."/>
            <person name="Lan S."/>
            <person name="Zhang J.-S."/>
            <person name="Tsai W.-C."/>
            <person name="Van De Peer Y."/>
            <person name="Liu Z.-J."/>
        </authorList>
    </citation>
    <scope>NUCLEOTIDE SEQUENCE</scope>
    <source>
        <strain evidence="2">CP</strain>
        <tissue evidence="2">Leaves</tissue>
    </source>
</reference>
<feature type="compositionally biased region" description="Basic and acidic residues" evidence="1">
    <location>
        <begin position="1268"/>
        <end position="1282"/>
    </location>
</feature>
<name>A0AAV9EF46_ACOCL</name>
<organism evidence="2 3">
    <name type="scientific">Acorus calamus</name>
    <name type="common">Sweet flag</name>
    <dbReference type="NCBI Taxonomy" id="4465"/>
    <lineage>
        <taxon>Eukaryota</taxon>
        <taxon>Viridiplantae</taxon>
        <taxon>Streptophyta</taxon>
        <taxon>Embryophyta</taxon>
        <taxon>Tracheophyta</taxon>
        <taxon>Spermatophyta</taxon>
        <taxon>Magnoliopsida</taxon>
        <taxon>Liliopsida</taxon>
        <taxon>Acoraceae</taxon>
        <taxon>Acorus</taxon>
    </lineage>
</organism>
<feature type="region of interest" description="Disordered" evidence="1">
    <location>
        <begin position="432"/>
        <end position="463"/>
    </location>
</feature>
<evidence type="ECO:0000313" key="3">
    <source>
        <dbReference type="Proteomes" id="UP001180020"/>
    </source>
</evidence>
<feature type="compositionally biased region" description="Basic and acidic residues" evidence="1">
    <location>
        <begin position="632"/>
        <end position="665"/>
    </location>
</feature>
<evidence type="ECO:0000256" key="1">
    <source>
        <dbReference type="SAM" id="MobiDB-lite"/>
    </source>
</evidence>
<feature type="region of interest" description="Disordered" evidence="1">
    <location>
        <begin position="862"/>
        <end position="926"/>
    </location>
</feature>
<dbReference type="PANTHER" id="PTHR34536">
    <property type="entry name" value="DENTIN SIALOPHOSPHOPROTEIN-LIKE PROTEIN"/>
    <property type="match status" value="1"/>
</dbReference>
<evidence type="ECO:0000313" key="2">
    <source>
        <dbReference type="EMBL" id="KAK1311987.1"/>
    </source>
</evidence>
<accession>A0AAV9EF46</accession>
<feature type="compositionally biased region" description="Basic and acidic residues" evidence="1">
    <location>
        <begin position="781"/>
        <end position="790"/>
    </location>
</feature>
<sequence length="1306" mass="143476">MPMPENEELGVGLRSLHASDHIAGMPIKKRWASWFQSQSPVTVKPSLLPGGNELSQDEPSISEPGSSVSDAGYSMPVSGTAVIAKGCSLEYRDAKSVVKDEPVSSVSDAGSSMSVIGAPIIAKGCSVEDRDVKTERKDEDYPGINHQEPVSFVVSRDREEITRDMILSCNSNNNKLSPFSELQLALKEPSGLPVGEVSVEEKFMSSGKSAFRRVLGKNELPLAPNGILVMPTESQTGGVSHSEKLKSCDGHIGDVASVERHENVESKIDDTGIKFDIFHSCENRVNWDLNTTMETWDGSSCDVGLNVRSVGDANTDLGLNHRIPGEYNLGECDTTQINLVRHIPKETDNTSKLANHCSLSSDAFKLKNSLSLQLGPSETSLSLGLPCSSSEQGFASDPGSSMKSSLGSRNLNPAKFGSVKSEPMEDVVSCKKEFRRSDKRGSNTLDHELVKSEPPNGADNICPARNQKFASKGCIKSEPLDFHVGTLETGGGLTGQSDVSAPNSEACNSRVLLQEAGNKNEVVDTDPVPQSATPDDNQSYADFSSGMNIEMPNSVDMSTLANGATQGATDLISGSLVTSSKELNSFLNANETVGVYPVESVPSEPGEATILLPALDGGNSQLENAFPMRGATHGDGEVNEDNIKEENDGNERVSDELHDPDGVVLKPREANDDVYEDGEVREAPVEVACENDQVVDMELDDSVSHDSRENDNAGVKDATLLPENVKAESTDEPISDLCNEKNDSVVSSVSCFKEVSSVEVPTSGSVKRTPTKTLHRVLPSAKDEGKKGPETESTSTEKNGVGMGQEILTTGVPGDTDDLGNNVGRSKDVDKNMCLSKTESSVNDCDAKKHVNSCGRQSRVINTGLASDGSPSGIKKSILSRTMSSQTAKERSIDRTHRGERNGERRRDDNRRDEHRRSEKERNEDHIFRRPMTAGIRPDRPIFADDGMLLTASRSGRRLAIDEMQVLSRPPPRRHFSSYGRDGSMLDMQMIRRSPREILGPSGAPDMVILRHEENFLRGLPDDVVDHPFLHPQPQFERAEIAILGRERSHSPSGRRGLNLSSGCSRSSPSARTRSPHPWPSPRSPGMFERHPELMIRRSPPPNFRIRSPNQRACMEEDLLLARGHGSPTFMSRISDELGNMEHDHMRSLIAGRSPSGRVLQRNLRRFDPIELRERVGVEEYVGPLRANQFHEPPRDGDANMIRRHRGERHGPIGSFREFELAEDDELLRYRMERGSRPMYRPVIEGEVEFCERMPLRDVDRHVKNRLGEMPRRPRAMDEQEQSRFSGEGWDEVGPSGVGRLKRRRF</sequence>
<protein>
    <submittedName>
        <fullName evidence="2">Uncharacterized protein</fullName>
    </submittedName>
</protein>
<gene>
    <name evidence="2" type="ORF">QJS10_CPA07g01032</name>
</gene>
<feature type="compositionally biased region" description="Basic and acidic residues" evidence="1">
    <location>
        <begin position="432"/>
        <end position="451"/>
    </location>
</feature>
<feature type="region of interest" description="Disordered" evidence="1">
    <location>
        <begin position="630"/>
        <end position="665"/>
    </location>
</feature>
<feature type="region of interest" description="Disordered" evidence="1">
    <location>
        <begin position="762"/>
        <end position="828"/>
    </location>
</feature>
<keyword evidence="3" id="KW-1185">Reference proteome</keyword>
<feature type="region of interest" description="Disordered" evidence="1">
    <location>
        <begin position="1268"/>
        <end position="1306"/>
    </location>
</feature>
<proteinExistence type="predicted"/>
<feature type="compositionally biased region" description="Low complexity" evidence="1">
    <location>
        <begin position="1051"/>
        <end position="1073"/>
    </location>
</feature>